<dbReference type="AlphaFoldDB" id="A0A6G1BBN7"/>
<dbReference type="Proteomes" id="UP000475037">
    <property type="component" value="Unassembled WGS sequence"/>
</dbReference>
<feature type="non-terminal residue" evidence="1">
    <location>
        <position position="105"/>
    </location>
</feature>
<sequence>LENPQMDPQPYGQLIFDKAGRNIPWNKDSLFSKWCWENWTATCRRMNLDHFLAPYTKIKSKWMKDLNVRQEAIKILEEKAGKNLFDVGCINILTHLHRQGKQKQI</sequence>
<keyword evidence="2" id="KW-1185">Reference proteome</keyword>
<gene>
    <name evidence="1" type="primary">Pol_84</name>
    <name evidence="1" type="ORF">FOF47_R06492</name>
</gene>
<dbReference type="PANTHER" id="PTHR19446">
    <property type="entry name" value="REVERSE TRANSCRIPTASES"/>
    <property type="match status" value="1"/>
</dbReference>
<evidence type="ECO:0000313" key="2">
    <source>
        <dbReference type="Proteomes" id="UP000475037"/>
    </source>
</evidence>
<reference evidence="1 2" key="1">
    <citation type="submission" date="2019-11" db="EMBL/GenBank/DDBJ databases">
        <authorList>
            <person name="Yang C."/>
            <person name="Li F."/>
        </authorList>
    </citation>
    <scope>NUCLEOTIDE SEQUENCE [LARGE SCALE GENOMIC DNA]</scope>
    <source>
        <strain evidence="1">KB4526</strain>
        <tissue evidence="1">Muscle</tissue>
    </source>
</reference>
<name>A0A6G1BBN7_CROCR</name>
<accession>A0A6G1BBN7</accession>
<proteinExistence type="predicted"/>
<dbReference type="EMBL" id="VOAJ01001051">
    <property type="protein sequence ID" value="KAF0885468.1"/>
    <property type="molecule type" value="Genomic_DNA"/>
</dbReference>
<comment type="caution">
    <text evidence="1">The sequence shown here is derived from an EMBL/GenBank/DDBJ whole genome shotgun (WGS) entry which is preliminary data.</text>
</comment>
<feature type="non-terminal residue" evidence="1">
    <location>
        <position position="1"/>
    </location>
</feature>
<evidence type="ECO:0000313" key="1">
    <source>
        <dbReference type="EMBL" id="KAF0885468.1"/>
    </source>
</evidence>
<organism evidence="1 2">
    <name type="scientific">Crocuta crocuta</name>
    <name type="common">Spotted hyena</name>
    <dbReference type="NCBI Taxonomy" id="9678"/>
    <lineage>
        <taxon>Eukaryota</taxon>
        <taxon>Metazoa</taxon>
        <taxon>Chordata</taxon>
        <taxon>Craniata</taxon>
        <taxon>Vertebrata</taxon>
        <taxon>Euteleostomi</taxon>
        <taxon>Mammalia</taxon>
        <taxon>Eutheria</taxon>
        <taxon>Laurasiatheria</taxon>
        <taxon>Carnivora</taxon>
        <taxon>Feliformia</taxon>
        <taxon>Hyaenidae</taxon>
        <taxon>Crocuta</taxon>
    </lineage>
</organism>
<protein>
    <submittedName>
        <fullName evidence="1">LORF2 protein</fullName>
    </submittedName>
</protein>